<dbReference type="SMART" id="SM00855">
    <property type="entry name" value="PGAM"/>
    <property type="match status" value="1"/>
</dbReference>
<evidence type="ECO:0000313" key="1">
    <source>
        <dbReference type="EMBL" id="SFQ44891.1"/>
    </source>
</evidence>
<dbReference type="InterPro" id="IPR013078">
    <property type="entry name" value="His_Pase_superF_clade-1"/>
</dbReference>
<dbReference type="InterPro" id="IPR050275">
    <property type="entry name" value="PGM_Phosphatase"/>
</dbReference>
<dbReference type="SUPFAM" id="SSF53254">
    <property type="entry name" value="Phosphoglycerate mutase-like"/>
    <property type="match status" value="1"/>
</dbReference>
<dbReference type="InterPro" id="IPR029033">
    <property type="entry name" value="His_PPase_superfam"/>
</dbReference>
<dbReference type="CDD" id="cd07067">
    <property type="entry name" value="HP_PGM_like"/>
    <property type="match status" value="1"/>
</dbReference>
<dbReference type="STRING" id="587909.SAMN05421810_107239"/>
<dbReference type="GO" id="GO:0005737">
    <property type="term" value="C:cytoplasm"/>
    <property type="evidence" value="ECO:0007669"/>
    <property type="project" value="TreeGrafter"/>
</dbReference>
<dbReference type="GO" id="GO:0016791">
    <property type="term" value="F:phosphatase activity"/>
    <property type="evidence" value="ECO:0007669"/>
    <property type="project" value="TreeGrafter"/>
</dbReference>
<accession>A0A1I5YKX5</accession>
<dbReference type="Pfam" id="PF00300">
    <property type="entry name" value="His_Phos_1"/>
    <property type="match status" value="1"/>
</dbReference>
<gene>
    <name evidence="1" type="ORF">SAMN05421810_107239</name>
</gene>
<dbReference type="PANTHER" id="PTHR48100:SF58">
    <property type="entry name" value="PE-PGRS FAMILY PROTEIN PE_PGRS11"/>
    <property type="match status" value="1"/>
</dbReference>
<dbReference type="PROSITE" id="PS00175">
    <property type="entry name" value="PG_MUTASE"/>
    <property type="match status" value="1"/>
</dbReference>
<dbReference type="Proteomes" id="UP000198727">
    <property type="component" value="Unassembled WGS sequence"/>
</dbReference>
<reference evidence="2" key="1">
    <citation type="submission" date="2016-10" db="EMBL/GenBank/DDBJ databases">
        <authorList>
            <person name="Varghese N."/>
            <person name="Submissions S."/>
        </authorList>
    </citation>
    <scope>NUCLEOTIDE SEQUENCE [LARGE SCALE GENOMIC DNA]</scope>
    <source>
        <strain evidence="2">CGMCC 4.5579</strain>
    </source>
</reference>
<name>A0A1I5YKX5_9PSEU</name>
<organism evidence="1 2">
    <name type="scientific">Amycolatopsis arida</name>
    <dbReference type="NCBI Taxonomy" id="587909"/>
    <lineage>
        <taxon>Bacteria</taxon>
        <taxon>Bacillati</taxon>
        <taxon>Actinomycetota</taxon>
        <taxon>Actinomycetes</taxon>
        <taxon>Pseudonocardiales</taxon>
        <taxon>Pseudonocardiaceae</taxon>
        <taxon>Amycolatopsis</taxon>
    </lineage>
</organism>
<evidence type="ECO:0000313" key="2">
    <source>
        <dbReference type="Proteomes" id="UP000198727"/>
    </source>
</evidence>
<keyword evidence="2" id="KW-1185">Reference proteome</keyword>
<protein>
    <submittedName>
        <fullName evidence="1">Probable phosphoglycerate mutase</fullName>
    </submittedName>
</protein>
<dbReference type="PANTHER" id="PTHR48100">
    <property type="entry name" value="BROAD-SPECIFICITY PHOSPHATASE YOR283W-RELATED"/>
    <property type="match status" value="1"/>
</dbReference>
<dbReference type="EMBL" id="FOWW01000007">
    <property type="protein sequence ID" value="SFQ44891.1"/>
    <property type="molecule type" value="Genomic_DNA"/>
</dbReference>
<dbReference type="InterPro" id="IPR001345">
    <property type="entry name" value="PG/BPGM_mutase_AS"/>
</dbReference>
<dbReference type="AlphaFoldDB" id="A0A1I5YKX5"/>
<dbReference type="Gene3D" id="3.40.50.1240">
    <property type="entry name" value="Phosphoglycerate mutase-like"/>
    <property type="match status" value="1"/>
</dbReference>
<proteinExistence type="predicted"/>
<sequence length="216" mass="22871">MTGAREGERVRLLLIRHGQTESNIRGALDTALPGPPLTDLGHDQAAALADQLRAEPIVAVYASGAVRAQQTAAPLAAARDLEVQVIDGVHEVSVGELEGRTDRAAIQTYLDTVGPWLRGELDGAMPGGGETGAQVRRRYLTAVAELRAKHEDTHPDGVIALVSHGGVIRLGAEWLSDNVRPEIADKGLLPNTAVVELETRPGGGWHCLTWAGLVLT</sequence>